<dbReference type="AlphaFoldDB" id="A0A9D4IG50"/>
<reference evidence="1" key="1">
    <citation type="journal article" date="2019" name="bioRxiv">
        <title>The Genome of the Zebra Mussel, Dreissena polymorpha: A Resource for Invasive Species Research.</title>
        <authorList>
            <person name="McCartney M.A."/>
            <person name="Auch B."/>
            <person name="Kono T."/>
            <person name="Mallez S."/>
            <person name="Zhang Y."/>
            <person name="Obille A."/>
            <person name="Becker A."/>
            <person name="Abrahante J.E."/>
            <person name="Garbe J."/>
            <person name="Badalamenti J.P."/>
            <person name="Herman A."/>
            <person name="Mangelson H."/>
            <person name="Liachko I."/>
            <person name="Sullivan S."/>
            <person name="Sone E.D."/>
            <person name="Koren S."/>
            <person name="Silverstein K.A.T."/>
            <person name="Beckman K.B."/>
            <person name="Gohl D.M."/>
        </authorList>
    </citation>
    <scope>NUCLEOTIDE SEQUENCE</scope>
    <source>
        <strain evidence="1">Duluth1</strain>
        <tissue evidence="1">Whole animal</tissue>
    </source>
</reference>
<keyword evidence="2" id="KW-1185">Reference proteome</keyword>
<gene>
    <name evidence="1" type="ORF">DPMN_174106</name>
</gene>
<protein>
    <submittedName>
        <fullName evidence="1">Uncharacterized protein</fullName>
    </submittedName>
</protein>
<evidence type="ECO:0000313" key="1">
    <source>
        <dbReference type="EMBL" id="KAH3772760.1"/>
    </source>
</evidence>
<sequence>MFRCKSMDMAKVDFEGRWLLYSGDPNHVFTLQGKSAYDVIIPSESRGGKGYDNNAICVFSNDQILVAIFYNKRVKLLNHQYQVVAHCDLTASPNDMCQVTPSEVAVSVYEYNTNEVQFVSVDFGQLTCISPLALHLTSFISGELLNKLYEDTAGHHTVFKCKVSPTGDQIFVTNHDLHKVLNLARDVMLLGTITYPDLRSPTCVRVTAQGQVLVCGYHILQLDCEGKKKMAIIANYLDSQSICFNRSTASIFVGKHNAILVFRVQ</sequence>
<dbReference type="InterPro" id="IPR011042">
    <property type="entry name" value="6-blade_b-propeller_TolB-like"/>
</dbReference>
<comment type="caution">
    <text evidence="1">The sequence shown here is derived from an EMBL/GenBank/DDBJ whole genome shotgun (WGS) entry which is preliminary data.</text>
</comment>
<accession>A0A9D4IG50</accession>
<name>A0A9D4IG50_DREPO</name>
<dbReference type="EMBL" id="JAIWYP010000009">
    <property type="protein sequence ID" value="KAH3772760.1"/>
    <property type="molecule type" value="Genomic_DNA"/>
</dbReference>
<proteinExistence type="predicted"/>
<reference evidence="1" key="2">
    <citation type="submission" date="2020-11" db="EMBL/GenBank/DDBJ databases">
        <authorList>
            <person name="McCartney M.A."/>
            <person name="Auch B."/>
            <person name="Kono T."/>
            <person name="Mallez S."/>
            <person name="Becker A."/>
            <person name="Gohl D.M."/>
            <person name="Silverstein K.A.T."/>
            <person name="Koren S."/>
            <person name="Bechman K.B."/>
            <person name="Herman A."/>
            <person name="Abrahante J.E."/>
            <person name="Garbe J."/>
        </authorList>
    </citation>
    <scope>NUCLEOTIDE SEQUENCE</scope>
    <source>
        <strain evidence="1">Duluth1</strain>
        <tissue evidence="1">Whole animal</tissue>
    </source>
</reference>
<dbReference type="SUPFAM" id="SSF101898">
    <property type="entry name" value="NHL repeat"/>
    <property type="match status" value="1"/>
</dbReference>
<dbReference type="Proteomes" id="UP000828390">
    <property type="component" value="Unassembled WGS sequence"/>
</dbReference>
<dbReference type="Gene3D" id="2.120.10.30">
    <property type="entry name" value="TolB, C-terminal domain"/>
    <property type="match status" value="1"/>
</dbReference>
<evidence type="ECO:0000313" key="2">
    <source>
        <dbReference type="Proteomes" id="UP000828390"/>
    </source>
</evidence>
<organism evidence="1 2">
    <name type="scientific">Dreissena polymorpha</name>
    <name type="common">Zebra mussel</name>
    <name type="synonym">Mytilus polymorpha</name>
    <dbReference type="NCBI Taxonomy" id="45954"/>
    <lineage>
        <taxon>Eukaryota</taxon>
        <taxon>Metazoa</taxon>
        <taxon>Spiralia</taxon>
        <taxon>Lophotrochozoa</taxon>
        <taxon>Mollusca</taxon>
        <taxon>Bivalvia</taxon>
        <taxon>Autobranchia</taxon>
        <taxon>Heteroconchia</taxon>
        <taxon>Euheterodonta</taxon>
        <taxon>Imparidentia</taxon>
        <taxon>Neoheterodontei</taxon>
        <taxon>Myida</taxon>
        <taxon>Dreissenoidea</taxon>
        <taxon>Dreissenidae</taxon>
        <taxon>Dreissena</taxon>
    </lineage>
</organism>